<name>A0AAE1K1U7_9FABA</name>
<feature type="region of interest" description="Disordered" evidence="2">
    <location>
        <begin position="453"/>
        <end position="575"/>
    </location>
</feature>
<dbReference type="InterPro" id="IPR004087">
    <property type="entry name" value="KH_dom"/>
</dbReference>
<feature type="compositionally biased region" description="Pro residues" evidence="2">
    <location>
        <begin position="534"/>
        <end position="543"/>
    </location>
</feature>
<dbReference type="InterPro" id="IPR036612">
    <property type="entry name" value="KH_dom_type_1_sf"/>
</dbReference>
<dbReference type="SUPFAM" id="SSF54791">
    <property type="entry name" value="Eukaryotic type KH-domain (KH-domain type I)"/>
    <property type="match status" value="1"/>
</dbReference>
<evidence type="ECO:0000313" key="5">
    <source>
        <dbReference type="Proteomes" id="UP001293593"/>
    </source>
</evidence>
<sequence>MSGVNSSAASTSGQKLSMLAAKSGFVIPKNKLSGALVPTFKGPKNHGATGTSKEEISKQIHRKTKWGPDLTQDASVRRGRALALKIRVDQITHQLKSQKSEAEDTEDSSLGVKNLVHSHTDIEIDDKKSEMLEHEKREAIGEILRLDPSYKPPLGFKPLLKEASVPLPVKEYPGFNFISLIYGPEGDNHKRVEKETGAKIEVHGVKAGEKAEIKPGSDVHGTYEEMHVIVSADRFEKVDAAVSIIELLITSVTGNLATTSTTAMAVSVDNTNVPGENVNHRPSHPVPASMENQAMAQPVAGVTQTPGDHFQHSGPWFSAISSQNPVFASSGNIAPPNPSGLPRPLHFPSQSMNSSSFTSTFAAQHATLTGFNSVVPNRPVVQSQATREHFQHSLTNQTSPVGLTGAPRNPSMVPMQTSSVPTNVSVSFSLNRSQPGPVGHQTSGPLMLQPMYGSSPAPLPDRSLTSIGASSGLAGVPPGPGNLGQLGPSVISPPRPVSLHVQPDVAFKPPASNTSHPPTFPPHLAGTTLGLPPSLGPMQPPGPTYSSINHLSGSGSFPSPRLPTSLPVSQQSGIPNSASGVTYPGNCPPLSGPNSGNFTFRSQQPNDFQGVSRPNTAPHGGVREQFSGSRPQSFGFSVPDQPANQVFPRTQIHNQVDQIKTVPYAGPFGGGPGSIPIPPRHTALPFASQPDPKSPVPRMAMRNFFPSPQMPNFPNPRAPRIGTMPIQQNHPTQRWPEIPLPPNHKFSSNQLVTSGKPLYPSDQIYDPFSPSSVAAPQPKRDPA</sequence>
<dbReference type="GO" id="GO:0048024">
    <property type="term" value="P:regulation of mRNA splicing, via spliceosome"/>
    <property type="evidence" value="ECO:0007669"/>
    <property type="project" value="TreeGrafter"/>
</dbReference>
<dbReference type="EMBL" id="JAWXYG010000009">
    <property type="protein sequence ID" value="KAK4263434.1"/>
    <property type="molecule type" value="Genomic_DNA"/>
</dbReference>
<dbReference type="GO" id="GO:0003729">
    <property type="term" value="F:mRNA binding"/>
    <property type="evidence" value="ECO:0007669"/>
    <property type="project" value="TreeGrafter"/>
</dbReference>
<dbReference type="PANTHER" id="PTHR11208:SF98">
    <property type="entry name" value="RNA-BINDING KH DOMAIN-CONTAINING PROTEIN"/>
    <property type="match status" value="1"/>
</dbReference>
<feature type="compositionally biased region" description="Pro residues" evidence="2">
    <location>
        <begin position="708"/>
        <end position="717"/>
    </location>
</feature>
<proteinExistence type="predicted"/>
<evidence type="ECO:0000256" key="2">
    <source>
        <dbReference type="SAM" id="MobiDB-lite"/>
    </source>
</evidence>
<dbReference type="Pfam" id="PF22675">
    <property type="entry name" value="KH-I_KHDC4-BBP"/>
    <property type="match status" value="1"/>
</dbReference>
<dbReference type="PANTHER" id="PTHR11208">
    <property type="entry name" value="RNA-BINDING PROTEIN RELATED"/>
    <property type="match status" value="1"/>
</dbReference>
<protein>
    <recommendedName>
        <fullName evidence="3">K Homology domain-containing protein</fullName>
    </recommendedName>
</protein>
<dbReference type="Gene3D" id="3.30.1370.10">
    <property type="entry name" value="K Homology domain, type 1"/>
    <property type="match status" value="1"/>
</dbReference>
<dbReference type="InterPro" id="IPR055256">
    <property type="entry name" value="KH_1_KHDC4/BBP-like"/>
</dbReference>
<evidence type="ECO:0000313" key="4">
    <source>
        <dbReference type="EMBL" id="KAK4263434.1"/>
    </source>
</evidence>
<comment type="caution">
    <text evidence="4">The sequence shown here is derived from an EMBL/GenBank/DDBJ whole genome shotgun (WGS) entry which is preliminary data.</text>
</comment>
<keyword evidence="1" id="KW-0694">RNA-binding</keyword>
<dbReference type="GO" id="GO:0005634">
    <property type="term" value="C:nucleus"/>
    <property type="evidence" value="ECO:0007669"/>
    <property type="project" value="TreeGrafter"/>
</dbReference>
<accession>A0AAE1K1U7</accession>
<evidence type="ECO:0000259" key="3">
    <source>
        <dbReference type="SMART" id="SM00322"/>
    </source>
</evidence>
<feature type="compositionally biased region" description="Polar residues" evidence="2">
    <location>
        <begin position="544"/>
        <end position="557"/>
    </location>
</feature>
<dbReference type="Proteomes" id="UP001293593">
    <property type="component" value="Unassembled WGS sequence"/>
</dbReference>
<feature type="region of interest" description="Disordered" evidence="2">
    <location>
        <begin position="705"/>
        <end position="783"/>
    </location>
</feature>
<reference evidence="4" key="1">
    <citation type="submission" date="2023-10" db="EMBL/GenBank/DDBJ databases">
        <title>Chromosome-level genome of the transformable northern wattle, Acacia crassicarpa.</title>
        <authorList>
            <person name="Massaro I."/>
            <person name="Sinha N.R."/>
            <person name="Poethig S."/>
            <person name="Leichty A.R."/>
        </authorList>
    </citation>
    <scope>NUCLEOTIDE SEQUENCE</scope>
    <source>
        <strain evidence="4">Acra3RX</strain>
        <tissue evidence="4">Leaf</tissue>
    </source>
</reference>
<feature type="domain" description="K Homology" evidence="3">
    <location>
        <begin position="159"/>
        <end position="250"/>
    </location>
</feature>
<feature type="region of interest" description="Disordered" evidence="2">
    <location>
        <begin position="36"/>
        <end position="69"/>
    </location>
</feature>
<dbReference type="AlphaFoldDB" id="A0AAE1K1U7"/>
<dbReference type="SMART" id="SM00322">
    <property type="entry name" value="KH"/>
    <property type="match status" value="1"/>
</dbReference>
<gene>
    <name evidence="4" type="ORF">QN277_028840</name>
</gene>
<organism evidence="4 5">
    <name type="scientific">Acacia crassicarpa</name>
    <name type="common">northern wattle</name>
    <dbReference type="NCBI Taxonomy" id="499986"/>
    <lineage>
        <taxon>Eukaryota</taxon>
        <taxon>Viridiplantae</taxon>
        <taxon>Streptophyta</taxon>
        <taxon>Embryophyta</taxon>
        <taxon>Tracheophyta</taxon>
        <taxon>Spermatophyta</taxon>
        <taxon>Magnoliopsida</taxon>
        <taxon>eudicotyledons</taxon>
        <taxon>Gunneridae</taxon>
        <taxon>Pentapetalae</taxon>
        <taxon>rosids</taxon>
        <taxon>fabids</taxon>
        <taxon>Fabales</taxon>
        <taxon>Fabaceae</taxon>
        <taxon>Caesalpinioideae</taxon>
        <taxon>mimosoid clade</taxon>
        <taxon>Acacieae</taxon>
        <taxon>Acacia</taxon>
    </lineage>
</organism>
<feature type="compositionally biased region" description="Polar residues" evidence="2">
    <location>
        <begin position="566"/>
        <end position="575"/>
    </location>
</feature>
<evidence type="ECO:0000256" key="1">
    <source>
        <dbReference type="ARBA" id="ARBA00022884"/>
    </source>
</evidence>
<dbReference type="InterPro" id="IPR045071">
    <property type="entry name" value="BBP-like"/>
</dbReference>
<keyword evidence="5" id="KW-1185">Reference proteome</keyword>